<organism evidence="1 2">
    <name type="scientific">Cerrena zonata</name>
    <dbReference type="NCBI Taxonomy" id="2478898"/>
    <lineage>
        <taxon>Eukaryota</taxon>
        <taxon>Fungi</taxon>
        <taxon>Dikarya</taxon>
        <taxon>Basidiomycota</taxon>
        <taxon>Agaricomycotina</taxon>
        <taxon>Agaricomycetes</taxon>
        <taxon>Polyporales</taxon>
        <taxon>Cerrenaceae</taxon>
        <taxon>Cerrena</taxon>
    </lineage>
</organism>
<sequence length="286" mass="31614">MEDVNLATYFRGIAPNLRCPEPECKGDHDSVQALIEHLWTHRVDETINEPNKRGKCPHPSCKGRIFKSLKGMATVKDHFLTHTGEKAFVCPHLTAWAPGSRALCGYKTNRRDRLVNHRKDEHLYKEALQTANHPWVDEEDITLSAAELHFGNPRVEAHQGEDGAQEVKAENHQLDHLPPVQPPAPVLVPAYAQGPGNGVNHQAQVPVGPVPPHYPLPGPAVYPLPPPIPQPGQRMMGVYETVPCFNIVGTGRYKYVPYPIGAYVEQTRAEPGTVTILRTAHNGPAL</sequence>
<name>A0AAW0G0B7_9APHY</name>
<evidence type="ECO:0008006" key="3">
    <source>
        <dbReference type="Google" id="ProtNLM"/>
    </source>
</evidence>
<reference evidence="1 2" key="1">
    <citation type="submission" date="2022-09" db="EMBL/GenBank/DDBJ databases">
        <authorList>
            <person name="Palmer J.M."/>
        </authorList>
    </citation>
    <scope>NUCLEOTIDE SEQUENCE [LARGE SCALE GENOMIC DNA]</scope>
    <source>
        <strain evidence="1 2">DSM 7382</strain>
    </source>
</reference>
<accession>A0AAW0G0B7</accession>
<dbReference type="Proteomes" id="UP001385951">
    <property type="component" value="Unassembled WGS sequence"/>
</dbReference>
<evidence type="ECO:0000313" key="1">
    <source>
        <dbReference type="EMBL" id="KAK7686456.1"/>
    </source>
</evidence>
<dbReference type="AlphaFoldDB" id="A0AAW0G0B7"/>
<proteinExistence type="predicted"/>
<protein>
    <recommendedName>
        <fullName evidence="3">C2H2-type domain-containing protein</fullName>
    </recommendedName>
</protein>
<comment type="caution">
    <text evidence="1">The sequence shown here is derived from an EMBL/GenBank/DDBJ whole genome shotgun (WGS) entry which is preliminary data.</text>
</comment>
<dbReference type="Gene3D" id="3.30.160.60">
    <property type="entry name" value="Classic Zinc Finger"/>
    <property type="match status" value="1"/>
</dbReference>
<gene>
    <name evidence="1" type="ORF">QCA50_010680</name>
</gene>
<keyword evidence="2" id="KW-1185">Reference proteome</keyword>
<evidence type="ECO:0000313" key="2">
    <source>
        <dbReference type="Proteomes" id="UP001385951"/>
    </source>
</evidence>
<dbReference type="EMBL" id="JASBNA010000017">
    <property type="protein sequence ID" value="KAK7686456.1"/>
    <property type="molecule type" value="Genomic_DNA"/>
</dbReference>